<dbReference type="RefSeq" id="WP_016270289.1">
    <property type="nucleotide sequence ID" value="NZ_JAHPXP010000070.1"/>
</dbReference>
<sequence>MEKKTICVDFDGVIAQYDGFKGNDIFGDPIDGVQSAMEVLKKKGFTIIIFTTRTASSKLKKYLNDNHITYDYINENPDQPKGSNSGKPIADIYLDDRAICFKGNWKYALESIASFIPWNSQKIDEKKEFEKAFDNYKKMTKEYALCNS</sequence>
<organism evidence="1 2">
    <name type="scientific">Phocaeicola vulgatus</name>
    <name type="common">Bacteroides vulgatus</name>
    <dbReference type="NCBI Taxonomy" id="821"/>
    <lineage>
        <taxon>Bacteria</taxon>
        <taxon>Pseudomonadati</taxon>
        <taxon>Bacteroidota</taxon>
        <taxon>Bacteroidia</taxon>
        <taxon>Bacteroidales</taxon>
        <taxon>Bacteroidaceae</taxon>
        <taxon>Phocaeicola</taxon>
    </lineage>
</organism>
<dbReference type="InterPro" id="IPR023214">
    <property type="entry name" value="HAD_sf"/>
</dbReference>
<reference evidence="1 2" key="1">
    <citation type="submission" date="2018-08" db="EMBL/GenBank/DDBJ databases">
        <title>A genome reference for cultivated species of the human gut microbiota.</title>
        <authorList>
            <person name="Zou Y."/>
            <person name="Xue W."/>
            <person name="Luo G."/>
        </authorList>
    </citation>
    <scope>NUCLEOTIDE SEQUENCE [LARGE SCALE GENOMIC DNA]</scope>
    <source>
        <strain evidence="1 2">AM13-21</strain>
    </source>
</reference>
<dbReference type="EMBL" id="QRLF01000020">
    <property type="protein sequence ID" value="RHI89932.1"/>
    <property type="molecule type" value="Genomic_DNA"/>
</dbReference>
<dbReference type="Gene3D" id="3.40.50.1000">
    <property type="entry name" value="HAD superfamily/HAD-like"/>
    <property type="match status" value="1"/>
</dbReference>
<protein>
    <submittedName>
        <fullName evidence="1">Uncharacterized protein</fullName>
    </submittedName>
</protein>
<evidence type="ECO:0000313" key="2">
    <source>
        <dbReference type="Proteomes" id="UP000285777"/>
    </source>
</evidence>
<proteinExistence type="predicted"/>
<dbReference type="Proteomes" id="UP000285777">
    <property type="component" value="Unassembled WGS sequence"/>
</dbReference>
<dbReference type="SUPFAM" id="SSF56784">
    <property type="entry name" value="HAD-like"/>
    <property type="match status" value="1"/>
</dbReference>
<comment type="caution">
    <text evidence="1">The sequence shown here is derived from an EMBL/GenBank/DDBJ whole genome shotgun (WGS) entry which is preliminary data.</text>
</comment>
<gene>
    <name evidence="1" type="ORF">DW150_12495</name>
</gene>
<evidence type="ECO:0000313" key="1">
    <source>
        <dbReference type="EMBL" id="RHI89932.1"/>
    </source>
</evidence>
<dbReference type="InterPro" id="IPR036412">
    <property type="entry name" value="HAD-like_sf"/>
</dbReference>
<accession>A0A415BQE8</accession>
<name>A0A415BQE8_PHOVU</name>
<dbReference type="AlphaFoldDB" id="A0A415BQE8"/>